<dbReference type="OrthoDB" id="10510at2157"/>
<dbReference type="SUPFAM" id="SSF51735">
    <property type="entry name" value="NAD(P)-binding Rossmann-fold domains"/>
    <property type="match status" value="1"/>
</dbReference>
<dbReference type="RefSeq" id="WP_004075738.1">
    <property type="nucleotide sequence ID" value="NZ_CM001436.1"/>
</dbReference>
<dbReference type="Pfam" id="PF13241">
    <property type="entry name" value="NAD_binding_7"/>
    <property type="match status" value="1"/>
</dbReference>
<keyword evidence="7" id="KW-1185">Reference proteome</keyword>
<dbReference type="EMBL" id="CM001436">
    <property type="protein sequence ID" value="EHQ34158.1"/>
    <property type="molecule type" value="Genomic_DNA"/>
</dbReference>
<evidence type="ECO:0000256" key="3">
    <source>
        <dbReference type="ARBA" id="ARBA00023002"/>
    </source>
</evidence>
<evidence type="ECO:0000313" key="7">
    <source>
        <dbReference type="Proteomes" id="UP000005741"/>
    </source>
</evidence>
<evidence type="ECO:0000256" key="2">
    <source>
        <dbReference type="ARBA" id="ARBA00012400"/>
    </source>
</evidence>
<evidence type="ECO:0000256" key="5">
    <source>
        <dbReference type="ARBA" id="ARBA00023244"/>
    </source>
</evidence>
<dbReference type="InterPro" id="IPR028161">
    <property type="entry name" value="Met8-like"/>
</dbReference>
<evidence type="ECO:0000256" key="1">
    <source>
        <dbReference type="ARBA" id="ARBA00005010"/>
    </source>
</evidence>
<keyword evidence="5" id="KW-0627">Porphyrin biosynthesis</keyword>
<reference evidence="6 7" key="1">
    <citation type="submission" date="2011-10" db="EMBL/GenBank/DDBJ databases">
        <title>The Improved High-Quality Draft genome of Methanoplanus limicola DSM 2279.</title>
        <authorList>
            <consortium name="US DOE Joint Genome Institute (JGI-PGF)"/>
            <person name="Lucas S."/>
            <person name="Copeland A."/>
            <person name="Lapidus A."/>
            <person name="Glavina del Rio T."/>
            <person name="Dalin E."/>
            <person name="Tice H."/>
            <person name="Bruce D."/>
            <person name="Goodwin L."/>
            <person name="Pitluck S."/>
            <person name="Peters L."/>
            <person name="Mikhailova N."/>
            <person name="Lu M."/>
            <person name="Kyrpides N."/>
            <person name="Mavromatis K."/>
            <person name="Ivanova N."/>
            <person name="Markowitz V."/>
            <person name="Cheng J.-F."/>
            <person name="Hugenholtz P."/>
            <person name="Woyke T."/>
            <person name="Wu D."/>
            <person name="Wirth R."/>
            <person name="Brambilla E.-M."/>
            <person name="Klenk H.-P."/>
            <person name="Eisen J.A."/>
        </authorList>
    </citation>
    <scope>NUCLEOTIDE SEQUENCE [LARGE SCALE GENOMIC DNA]</scope>
    <source>
        <strain evidence="6 7">DSM 2279</strain>
    </source>
</reference>
<organism evidence="6 7">
    <name type="scientific">Methanoplanus limicola DSM 2279</name>
    <dbReference type="NCBI Taxonomy" id="937775"/>
    <lineage>
        <taxon>Archaea</taxon>
        <taxon>Methanobacteriati</taxon>
        <taxon>Methanobacteriota</taxon>
        <taxon>Stenosarchaea group</taxon>
        <taxon>Methanomicrobia</taxon>
        <taxon>Methanomicrobiales</taxon>
        <taxon>Methanomicrobiaceae</taxon>
        <taxon>Methanoplanus</taxon>
    </lineage>
</organism>
<dbReference type="InterPro" id="IPR036291">
    <property type="entry name" value="NAD(P)-bd_dom_sf"/>
</dbReference>
<sequence>MIPLIHDFTGKRVTIFGGGKVGFRKACYFSGESDLTIISGNFLPEFGSIQAELLKRELSGLTDIQSDSNPPEKYQQDEKYAAEKEKSCLNMEISEIIRNSALVIAATSDKSVNNKIGDICRNEEIPFNNADGIPGDIIIPSMIKGKNYTIAVTTGGKSPGISRHIRILLEENCKDLDGMIEITEETRKHLIETIENQNERNEIIREILSDRTAWEYLKKDKNSAREYINGKYLA</sequence>
<dbReference type="Proteomes" id="UP000005741">
    <property type="component" value="Chromosome"/>
</dbReference>
<protein>
    <recommendedName>
        <fullName evidence="2">precorrin-2 dehydrogenase</fullName>
        <ecNumber evidence="2">1.3.1.76</ecNumber>
    </recommendedName>
</protein>
<dbReference type="FunCoup" id="H1YY63">
    <property type="interactions" value="85"/>
</dbReference>
<dbReference type="UniPathway" id="UPA00262">
    <property type="reaction ID" value="UER00222"/>
</dbReference>
<keyword evidence="3" id="KW-0560">Oxidoreductase</keyword>
<evidence type="ECO:0000313" key="6">
    <source>
        <dbReference type="EMBL" id="EHQ34158.1"/>
    </source>
</evidence>
<dbReference type="Gene3D" id="3.30.160.110">
    <property type="entry name" value="Siroheme synthase, domain 2"/>
    <property type="match status" value="1"/>
</dbReference>
<dbReference type="HOGENOM" id="CLU_011276_8_1_2"/>
<dbReference type="EC" id="1.3.1.76" evidence="2"/>
<dbReference type="PANTHER" id="PTHR35330">
    <property type="entry name" value="SIROHEME BIOSYNTHESIS PROTEIN MET8"/>
    <property type="match status" value="1"/>
</dbReference>
<gene>
    <name evidence="6" type="ORF">Metlim_0005</name>
</gene>
<dbReference type="InParanoid" id="H1YY63"/>
<dbReference type="PANTHER" id="PTHR35330:SF1">
    <property type="entry name" value="SIROHEME BIOSYNTHESIS PROTEIN MET8"/>
    <property type="match status" value="1"/>
</dbReference>
<evidence type="ECO:0000256" key="4">
    <source>
        <dbReference type="ARBA" id="ARBA00023027"/>
    </source>
</evidence>
<dbReference type="STRING" id="937775.Metlim_0005"/>
<dbReference type="GO" id="GO:0019354">
    <property type="term" value="P:siroheme biosynthetic process"/>
    <property type="evidence" value="ECO:0007669"/>
    <property type="project" value="UniProtKB-UniPathway"/>
</dbReference>
<accession>H1YY63</accession>
<dbReference type="GO" id="GO:0043115">
    <property type="term" value="F:precorrin-2 dehydrogenase activity"/>
    <property type="evidence" value="ECO:0007669"/>
    <property type="project" value="UniProtKB-EC"/>
</dbReference>
<dbReference type="AlphaFoldDB" id="H1YY63"/>
<name>H1YY63_9EURY</name>
<dbReference type="Gene3D" id="3.40.50.720">
    <property type="entry name" value="NAD(P)-binding Rossmann-like Domain"/>
    <property type="match status" value="1"/>
</dbReference>
<dbReference type="SUPFAM" id="SSF75615">
    <property type="entry name" value="Siroheme synthase middle domains-like"/>
    <property type="match status" value="1"/>
</dbReference>
<dbReference type="GO" id="GO:0004325">
    <property type="term" value="F:ferrochelatase activity"/>
    <property type="evidence" value="ECO:0007669"/>
    <property type="project" value="InterPro"/>
</dbReference>
<keyword evidence="4" id="KW-0520">NAD</keyword>
<proteinExistence type="predicted"/>
<comment type="pathway">
    <text evidence="1">Porphyrin-containing compound metabolism; siroheme biosynthesis; sirohydrochlorin from precorrin-2: step 1/1.</text>
</comment>